<dbReference type="RefSeq" id="WP_034719717.1">
    <property type="nucleotide sequence ID" value="NZ_FOIX01000004.1"/>
</dbReference>
<evidence type="ECO:0000256" key="1">
    <source>
        <dbReference type="SAM" id="Coils"/>
    </source>
</evidence>
<accession>A0A448NQX3</accession>
<dbReference type="Proteomes" id="UP000270036">
    <property type="component" value="Chromosome"/>
</dbReference>
<reference evidence="4 6" key="2">
    <citation type="submission" date="2018-12" db="EMBL/GenBank/DDBJ databases">
        <authorList>
            <consortium name="Pathogen Informatics"/>
        </authorList>
    </citation>
    <scope>NUCLEOTIDE SEQUENCE [LARGE SCALE GENOMIC DNA]</scope>
    <source>
        <strain evidence="4 6">NCTC13489</strain>
    </source>
</reference>
<evidence type="ECO:0000256" key="2">
    <source>
        <dbReference type="SAM" id="MobiDB-lite"/>
    </source>
</evidence>
<evidence type="ECO:0000313" key="3">
    <source>
        <dbReference type="EMBL" id="KEY18989.1"/>
    </source>
</evidence>
<keyword evidence="1" id="KW-0175">Coiled coil</keyword>
<dbReference type="EMBL" id="JPEP01000002">
    <property type="protein sequence ID" value="KEY18989.1"/>
    <property type="molecule type" value="Genomic_DNA"/>
</dbReference>
<dbReference type="KEGG" id="cant:NCTC13489_01344"/>
<gene>
    <name evidence="3" type="ORF">HY04_11100</name>
    <name evidence="4" type="ORF">NCTC13489_01344</name>
</gene>
<sequence length="1091" mass="122769">MENLTLTAIILEPKNAEYSEQYRALTTQEGEGFTVGIKEYIDGKKELTEKIEILKTEKKTIASDLLIEKNSLFDQSTRRYKDGGDWIKLENHNGKEVTHAEVSMDENIKKAIAKAGKLQTQKDAQITTLKDDLAKFETSFDSVVWAWNLAYSRSGLSATRNFAYDKGLKEITLVLYQHLQGGGFAWVEPFFEGSKPTCSTKNGLFVHTIGKSSEIVTAEWYGYDKDKKPVKLNQPIAPTDKVQLHIYTKSMYGQNIGVELKANGKTLKASSYSNNLYLYASKNPNTKPKESETKYEVMDSKELFLAEVEVYDYSDPNSIQPPAGAITGSLLISGDDFADGSIKSLPNVQKAVLDLYIDPAWCFGVPEITINPTIHFGETIKTLAAPLKVLGHKNPDMRIPETGNMPVYVDKVETNFQEFQHCRYDIITGSYAKLDNRDQNEPIEIVLFNSELISERSILTMPVIAGNKQARRNVKIKTDAVTTECIYEDDKNLDHTHKVFDLSLIQEAIVIEESHRVDEHLMINKPNFSLIYDRIKFTKEEEGHGDTNDDNEINASHTTIKPEIKSPVGISATSKSTIYKDERKIGKYPNSDTEIVVDVGFEYKKSLINYIWPIKETVIQNYPILLHTCAYPEKTLNIAVYPDIKWIVQFAYDCDPEEFQEMRKDEYDKYLVKIENLEGKYKPEKLEDKISRIDVDIENARETSKTAKKEKKKNAQKLISKLEQKKAKQQSKQKKYNKKSSNAKKTYKSDRPDLFNFKDNISSGLSDLVLSLNVEYDRPGEAIEISASYKRYINLVKQLIDVKNTIELILDGKKKSQKKLDKKFKEIDEVDANEKLKNMGDALKGRPLLSVEIIPPSLAFLGSWYAESPKDVNINQVGIVGEIQIMAKPFIGAAITMDFLALAQKAHPIARGIITLIDFADAAEVGPKITLEMEVSGELEIEGKFMYNSASTTTNFNRNSLSQDSEDDSPLTVSGVLKLEITGKIEFSKKANSYIFGSVTAYANAGFEVKTGLTLSGAIKADNKGFFIDPLFTFHGLIVSGVAEAGYKVENSDGGEYFSDSIEGSFELVLMHEYEGSFENSQGEKIQLYLT</sequence>
<evidence type="ECO:0000313" key="4">
    <source>
        <dbReference type="EMBL" id="VEH99121.1"/>
    </source>
</evidence>
<feature type="compositionally biased region" description="Basic residues" evidence="2">
    <location>
        <begin position="727"/>
        <end position="746"/>
    </location>
</feature>
<protein>
    <submittedName>
        <fullName evidence="4">Uncharacterized protein</fullName>
    </submittedName>
</protein>
<reference evidence="3 5" key="1">
    <citation type="submission" date="2014-07" db="EMBL/GenBank/DDBJ databases">
        <authorList>
            <person name="Pisani N.G."/>
            <person name="Newman J.D."/>
        </authorList>
    </citation>
    <scope>NUCLEOTIDE SEQUENCE [LARGE SCALE GENOMIC DNA]</scope>
    <source>
        <strain evidence="3 5">LMG 24720</strain>
    </source>
</reference>
<organism evidence="4 6">
    <name type="scientific">Kaistella antarctica</name>
    <dbReference type="NCBI Taxonomy" id="266748"/>
    <lineage>
        <taxon>Bacteria</taxon>
        <taxon>Pseudomonadati</taxon>
        <taxon>Bacteroidota</taxon>
        <taxon>Flavobacteriia</taxon>
        <taxon>Flavobacteriales</taxon>
        <taxon>Weeksellaceae</taxon>
        <taxon>Chryseobacterium group</taxon>
        <taxon>Kaistella</taxon>
    </lineage>
</organism>
<feature type="region of interest" description="Disordered" evidence="2">
    <location>
        <begin position="723"/>
        <end position="749"/>
    </location>
</feature>
<feature type="coiled-coil region" evidence="1">
    <location>
        <begin position="37"/>
        <end position="64"/>
    </location>
</feature>
<evidence type="ECO:0000313" key="5">
    <source>
        <dbReference type="Proteomes" id="UP000028349"/>
    </source>
</evidence>
<dbReference type="STRING" id="266748.HY04_11100"/>
<keyword evidence="5" id="KW-1185">Reference proteome</keyword>
<evidence type="ECO:0000313" key="6">
    <source>
        <dbReference type="Proteomes" id="UP000270036"/>
    </source>
</evidence>
<dbReference type="Proteomes" id="UP000028349">
    <property type="component" value="Unassembled WGS sequence"/>
</dbReference>
<name>A0A448NQX3_9FLAO</name>
<proteinExistence type="predicted"/>
<dbReference type="EMBL" id="LR134441">
    <property type="protein sequence ID" value="VEH99121.1"/>
    <property type="molecule type" value="Genomic_DNA"/>
</dbReference>
<dbReference type="OrthoDB" id="719419at2"/>
<dbReference type="AlphaFoldDB" id="A0A448NQX3"/>